<dbReference type="GeneID" id="65102253"/>
<evidence type="ECO:0000313" key="1">
    <source>
        <dbReference type="EMBL" id="AXU41603.1"/>
    </source>
</evidence>
<accession>A0A346TPU3</accession>
<dbReference type="Proteomes" id="UP000503448">
    <property type="component" value="Segment"/>
</dbReference>
<keyword evidence="2" id="KW-1185">Reference proteome</keyword>
<reference evidence="1 2" key="1">
    <citation type="submission" date="2018-05" db="EMBL/GenBank/DDBJ databases">
        <title>The complete genome sequence of an alphabaculovirus isolated from the southern armyworm, Spodoptera eridania.</title>
        <authorList>
            <person name="Harrison R.L."/>
            <person name="Rowley D.L."/>
        </authorList>
    </citation>
    <scope>NUCLEOTIDE SEQUENCE [LARGE SCALE GENOMIC DNA]</scope>
    <source>
        <strain evidence="1">251</strain>
    </source>
</reference>
<dbReference type="EMBL" id="MH320559">
    <property type="protein sequence ID" value="AXU41603.1"/>
    <property type="molecule type" value="Genomic_DNA"/>
</dbReference>
<dbReference type="RefSeq" id="YP_010087006.1">
    <property type="nucleotide sequence ID" value="NC_055502.1"/>
</dbReference>
<sequence>MGLYIIGTMPDILADYIYTWKSIVRLTSVAIEIATRAPCILSRRPRRRRRSAE</sequence>
<organism evidence="1 2">
    <name type="scientific">Spodoptera eridania nucleopolyhedrovirus</name>
    <dbReference type="NCBI Taxonomy" id="2315721"/>
    <lineage>
        <taxon>Viruses</taxon>
        <taxon>Viruses incertae sedis</taxon>
        <taxon>Naldaviricetes</taxon>
        <taxon>Lefavirales</taxon>
        <taxon>Baculoviridae</taxon>
        <taxon>Alphabaculovirus</taxon>
        <taxon>Alphabaculovirus speridaniae</taxon>
    </lineage>
</organism>
<evidence type="ECO:0000313" key="2">
    <source>
        <dbReference type="Proteomes" id="UP000503448"/>
    </source>
</evidence>
<name>A0A346TPU3_9ABAC</name>
<protein>
    <submittedName>
        <fullName evidence="1">ORF5</fullName>
    </submittedName>
</protein>
<dbReference type="KEGG" id="vg:65102253"/>
<proteinExistence type="predicted"/>